<dbReference type="Proteomes" id="UP000595437">
    <property type="component" value="Chromosome 18"/>
</dbReference>
<evidence type="ECO:0000313" key="2">
    <source>
        <dbReference type="Proteomes" id="UP000595437"/>
    </source>
</evidence>
<proteinExistence type="predicted"/>
<sequence>MSRILRSPSGIPLRLGGSYRDVRIRFEDGSCLETSRLLLGSLSEILFESLSSIPSWEDAEILVPGLDPGRTRGLLESLLCVPGRSDASQDVISALGLDAPPALEKRLRAYHCEDCDVHLPKEAILAHVRDFHPRSRKVVSSPIWSFFDPTEHPEFHRCRECKAVIKDKANSALIRQSLLMT</sequence>
<reference evidence="2" key="1">
    <citation type="submission" date="2021-01" db="EMBL/GenBank/DDBJ databases">
        <title>Caligus Genome Assembly.</title>
        <authorList>
            <person name="Gallardo-Escarate C."/>
        </authorList>
    </citation>
    <scope>NUCLEOTIDE SEQUENCE [LARGE SCALE GENOMIC DNA]</scope>
</reference>
<protein>
    <submittedName>
        <fullName evidence="1">Uncharacterized protein</fullName>
    </submittedName>
</protein>
<evidence type="ECO:0000313" key="1">
    <source>
        <dbReference type="EMBL" id="QQP35495.1"/>
    </source>
</evidence>
<dbReference type="EMBL" id="CP045907">
    <property type="protein sequence ID" value="QQP35495.1"/>
    <property type="molecule type" value="Genomic_DNA"/>
</dbReference>
<organism evidence="1 2">
    <name type="scientific">Caligus rogercresseyi</name>
    <name type="common">Sea louse</name>
    <dbReference type="NCBI Taxonomy" id="217165"/>
    <lineage>
        <taxon>Eukaryota</taxon>
        <taxon>Metazoa</taxon>
        <taxon>Ecdysozoa</taxon>
        <taxon>Arthropoda</taxon>
        <taxon>Crustacea</taxon>
        <taxon>Multicrustacea</taxon>
        <taxon>Hexanauplia</taxon>
        <taxon>Copepoda</taxon>
        <taxon>Siphonostomatoida</taxon>
        <taxon>Caligidae</taxon>
        <taxon>Caligus</taxon>
    </lineage>
</organism>
<accession>A0A7T8GPT4</accession>
<dbReference type="AlphaFoldDB" id="A0A7T8GPT4"/>
<name>A0A7T8GPT4_CALRO</name>
<keyword evidence="2" id="KW-1185">Reference proteome</keyword>
<gene>
    <name evidence="1" type="ORF">FKW44_023737</name>
</gene>